<dbReference type="InterPro" id="IPR034627">
    <property type="entry name" value="Irc6"/>
</dbReference>
<name>A0A8J8WE46_9EURO</name>
<protein>
    <recommendedName>
        <fullName evidence="4">Alpha and gamma adaptin binding protein p34</fullName>
    </recommendedName>
</protein>
<dbReference type="GO" id="GO:0030674">
    <property type="term" value="F:protein-macromolecule adaptor activity"/>
    <property type="evidence" value="ECO:0007669"/>
    <property type="project" value="TreeGrafter"/>
</dbReference>
<feature type="region of interest" description="Disordered" evidence="1">
    <location>
        <begin position="129"/>
        <end position="149"/>
    </location>
</feature>
<proteinExistence type="predicted"/>
<dbReference type="GO" id="GO:0016192">
    <property type="term" value="P:vesicle-mediated transport"/>
    <property type="evidence" value="ECO:0007669"/>
    <property type="project" value="InterPro"/>
</dbReference>
<evidence type="ECO:0000256" key="1">
    <source>
        <dbReference type="SAM" id="MobiDB-lite"/>
    </source>
</evidence>
<organism evidence="2 3">
    <name type="scientific">Penicillium ucsense</name>
    <dbReference type="NCBI Taxonomy" id="2839758"/>
    <lineage>
        <taxon>Eukaryota</taxon>
        <taxon>Fungi</taxon>
        <taxon>Dikarya</taxon>
        <taxon>Ascomycota</taxon>
        <taxon>Pezizomycotina</taxon>
        <taxon>Eurotiomycetes</taxon>
        <taxon>Eurotiomycetidae</taxon>
        <taxon>Eurotiales</taxon>
        <taxon>Aspergillaceae</taxon>
        <taxon>Penicillium</taxon>
    </lineage>
</organism>
<keyword evidence="3" id="KW-1185">Reference proteome</keyword>
<gene>
    <name evidence="2" type="ORF">PECM_002469</name>
</gene>
<dbReference type="Pfam" id="PF10199">
    <property type="entry name" value="Adaptin_binding"/>
    <property type="match status" value="1"/>
</dbReference>
<dbReference type="AlphaFoldDB" id="A0A8J8WE46"/>
<evidence type="ECO:0000313" key="2">
    <source>
        <dbReference type="EMBL" id="KAF7712610.1"/>
    </source>
</evidence>
<dbReference type="Gene3D" id="3.40.50.11960">
    <property type="match status" value="1"/>
</dbReference>
<reference evidence="2" key="1">
    <citation type="journal article" date="2020" name="Front. Microbiol.">
        <title>Gene regulatory networks of Penicillium echinulatum 2HH and Penicillium oxalicum 114-2 inferred by a computational biology approach.</title>
        <authorList>
            <person name="Lenz A.R."/>
            <person name="Galan-Vasquez E."/>
            <person name="Balbinot E."/>
            <person name="De Abreu F.P."/>
            <person name="De Oliveira N.S."/>
            <person name="Da Rosa L.O."/>
            <person name="De Avila E Silva S."/>
            <person name="Camassola M."/>
            <person name="Dillon A.J.P."/>
            <person name="Perez-Rueda E."/>
        </authorList>
    </citation>
    <scope>NUCLEOTIDE SEQUENCE</scope>
    <source>
        <strain evidence="2">S1M29</strain>
    </source>
</reference>
<dbReference type="Proteomes" id="UP000631181">
    <property type="component" value="Unassembled WGS sequence"/>
</dbReference>
<feature type="region of interest" description="Disordered" evidence="1">
    <location>
        <begin position="1"/>
        <end position="24"/>
    </location>
</feature>
<feature type="region of interest" description="Disordered" evidence="1">
    <location>
        <begin position="391"/>
        <end position="415"/>
    </location>
</feature>
<accession>A0A8J8WE46</accession>
<sequence length="459" mass="49589">MAPSASTGFPAAQLNKPQGKDITNPRRLLILTPTSQSVSIIPPLLHSLTGVPVTEPPQHTPPQPETTSQPPAHTSEDTPGFADPHEHTGATTGIASSFAGYTTHAPLHLDTKYYTADIPLWVDEIPPTSDGAATAPSVPENEGSSSVPSQWRTGFLSEEAQIVRDALGALVVCVKRPEITRTITPPGSDDHPVNEPDLSRRQDVRAVLELMRDVGAVKGCIDDERGGDGDVVGVFVLVGARGSAGTSSTARSGLDPDDGGEGVVGDEIGGGDVPLSVGWWEDQLFDMGLFGWEVVEWDPAEKEGQTGEERRRNQFGEYEGMPRIKEVLETHDWSTPSPAEDLDDEGFGFDDEDDLETELLGFGQRSHTSGFGQEVHELEREMLGLRMAIERGGGDGDSDEDENGEGFVNRDDGDEELKVESIEGLMMRMQAIRDMGSDLPEAERRRFAAKAVSEIMREL</sequence>
<dbReference type="EMBL" id="WIWV01000163">
    <property type="protein sequence ID" value="KAF7712610.1"/>
    <property type="molecule type" value="Genomic_DNA"/>
</dbReference>
<comment type="caution">
    <text evidence="2">The sequence shown here is derived from an EMBL/GenBank/DDBJ whole genome shotgun (WGS) entry which is preliminary data.</text>
</comment>
<dbReference type="PANTHER" id="PTHR28043:SF1">
    <property type="entry name" value="INCREASED RECOMBINATION CENTERS PROTEIN 6"/>
    <property type="match status" value="1"/>
</dbReference>
<evidence type="ECO:0000313" key="3">
    <source>
        <dbReference type="Proteomes" id="UP000631181"/>
    </source>
</evidence>
<dbReference type="OrthoDB" id="10261384at2759"/>
<feature type="compositionally biased region" description="Pro residues" evidence="1">
    <location>
        <begin position="54"/>
        <end position="64"/>
    </location>
</feature>
<evidence type="ECO:0008006" key="4">
    <source>
        <dbReference type="Google" id="ProtNLM"/>
    </source>
</evidence>
<feature type="region of interest" description="Disordered" evidence="1">
    <location>
        <begin position="49"/>
        <end position="92"/>
    </location>
</feature>
<dbReference type="PANTHER" id="PTHR28043">
    <property type="entry name" value="INCREASED RECOMBINATION CENTERS PROTEIN 6"/>
    <property type="match status" value="1"/>
</dbReference>